<protein>
    <recommendedName>
        <fullName evidence="3">dihydroorotase</fullName>
        <ecNumber evidence="3">3.5.2.3</ecNumber>
    </recommendedName>
</protein>
<proteinExistence type="inferred from homology"/>
<keyword evidence="10" id="KW-1185">Reference proteome</keyword>
<name>C1MZH7_MICPC</name>
<comment type="similarity">
    <text evidence="2">Belongs to the metallo-dependent hydrolases superfamily. DHOase family. Class II DHOase subfamily.</text>
</comment>
<dbReference type="STRING" id="564608.C1MZH7"/>
<dbReference type="Gene3D" id="3.20.20.140">
    <property type="entry name" value="Metal-dependent hydrolases"/>
    <property type="match status" value="1"/>
</dbReference>
<dbReference type="PROSITE" id="PS00482">
    <property type="entry name" value="DIHYDROOROTASE_1"/>
    <property type="match status" value="1"/>
</dbReference>
<dbReference type="GO" id="GO:0005737">
    <property type="term" value="C:cytoplasm"/>
    <property type="evidence" value="ECO:0007669"/>
    <property type="project" value="TreeGrafter"/>
</dbReference>
<keyword evidence="5" id="KW-0378">Hydrolase</keyword>
<dbReference type="PIRSF" id="PIRSF001237">
    <property type="entry name" value="DHOdimr"/>
    <property type="match status" value="1"/>
</dbReference>
<dbReference type="EMBL" id="GG663743">
    <property type="protein sequence ID" value="EEH54605.1"/>
    <property type="molecule type" value="Genomic_DNA"/>
</dbReference>
<dbReference type="Proteomes" id="UP000001876">
    <property type="component" value="Unassembled WGS sequence"/>
</dbReference>
<gene>
    <name evidence="9" type="ORF">MICPUCDRAFT_34985</name>
</gene>
<dbReference type="OMA" id="TLHHISM"/>
<dbReference type="PANTHER" id="PTHR43137:SF1">
    <property type="entry name" value="DIHYDROOROTASE"/>
    <property type="match status" value="1"/>
</dbReference>
<dbReference type="EC" id="3.5.2.3" evidence="3"/>
<dbReference type="Pfam" id="PF04909">
    <property type="entry name" value="Amidohydro_2"/>
    <property type="match status" value="1"/>
</dbReference>
<dbReference type="GO" id="GO:0004151">
    <property type="term" value="F:dihydroorotase activity"/>
    <property type="evidence" value="ECO:0007669"/>
    <property type="project" value="UniProtKB-EC"/>
</dbReference>
<evidence type="ECO:0000256" key="3">
    <source>
        <dbReference type="ARBA" id="ARBA00012860"/>
    </source>
</evidence>
<evidence type="ECO:0000259" key="8">
    <source>
        <dbReference type="Pfam" id="PF04909"/>
    </source>
</evidence>
<evidence type="ECO:0000313" key="10">
    <source>
        <dbReference type="Proteomes" id="UP000001876"/>
    </source>
</evidence>
<keyword evidence="4" id="KW-0479">Metal-binding</keyword>
<dbReference type="RefSeq" id="XP_003060955.1">
    <property type="nucleotide sequence ID" value="XM_003060909.1"/>
</dbReference>
<organism evidence="10">
    <name type="scientific">Micromonas pusilla (strain CCMP1545)</name>
    <name type="common">Picoplanktonic green alga</name>
    <dbReference type="NCBI Taxonomy" id="564608"/>
    <lineage>
        <taxon>Eukaryota</taxon>
        <taxon>Viridiplantae</taxon>
        <taxon>Chlorophyta</taxon>
        <taxon>Mamiellophyceae</taxon>
        <taxon>Mamiellales</taxon>
        <taxon>Mamiellaceae</taxon>
        <taxon>Micromonas</taxon>
    </lineage>
</organism>
<dbReference type="NCBIfam" id="TIGR00856">
    <property type="entry name" value="pyrC_dimer"/>
    <property type="match status" value="1"/>
</dbReference>
<comment type="pathway">
    <text evidence="1">Pyrimidine metabolism; UMP biosynthesis via de novo pathway; (S)-dihydroorotate from bicarbonate: step 3/3.</text>
</comment>
<dbReference type="InterPro" id="IPR006680">
    <property type="entry name" value="Amidohydro-rel"/>
</dbReference>
<dbReference type="GO" id="GO:0006207">
    <property type="term" value="P:'de novo' pyrimidine nucleobase biosynthetic process"/>
    <property type="evidence" value="ECO:0007669"/>
    <property type="project" value="TreeGrafter"/>
</dbReference>
<dbReference type="SUPFAM" id="SSF51556">
    <property type="entry name" value="Metallo-dependent hydrolases"/>
    <property type="match status" value="1"/>
</dbReference>
<dbReference type="GO" id="GO:0044205">
    <property type="term" value="P:'de novo' UMP biosynthetic process"/>
    <property type="evidence" value="ECO:0007669"/>
    <property type="project" value="UniProtKB-UniPathway"/>
</dbReference>
<dbReference type="UniPathway" id="UPA00070">
    <property type="reaction ID" value="UER00117"/>
</dbReference>
<dbReference type="InterPro" id="IPR002195">
    <property type="entry name" value="Dihydroorotase_CS"/>
</dbReference>
<sequence length="397" mass="42165">MAAARVVTAAPRVARTFLRRGCKPAPRASRSFAVAVAASSSSSSSSSSSPDGTTLTIATPDDWHLHVRDGAKIPSVVPFTARSFARALIMPNLVPPVRTVDDARKYRDLILAAVPDGVGFEPQMTLYLTDNTSPEEIAAAHASGFVRGCKLYPAGATTNSDAGVTDVKKCAAALEAMADLGLVLEVHGEVTHGSVDMFDRERVFLDEVLGGVVAAHPRLKIVMEHITTAEAVDFCNAAGDNVAATITPQHILLNRNAMLVGGIRPHLYCLPILKREKHRAAVIAAATSGSKKFFLGTDSAPHPRGAKESACGCAGVFSAHAALPFYAMAFEKEGKLDTLEHFASHAGADFYGVERNAGTVTLKREDWQVPETYEFGGDVVVPFYAGEVLPWKVVAEA</sequence>
<dbReference type="PROSITE" id="PS00483">
    <property type="entry name" value="DIHYDROOROTASE_2"/>
    <property type="match status" value="1"/>
</dbReference>
<dbReference type="GO" id="GO:0046872">
    <property type="term" value="F:metal ion binding"/>
    <property type="evidence" value="ECO:0007669"/>
    <property type="project" value="UniProtKB-KW"/>
</dbReference>
<evidence type="ECO:0000256" key="1">
    <source>
        <dbReference type="ARBA" id="ARBA00004880"/>
    </source>
</evidence>
<keyword evidence="6" id="KW-0862">Zinc</keyword>
<dbReference type="eggNOG" id="KOG2902">
    <property type="taxonomic scope" value="Eukaryota"/>
</dbReference>
<keyword evidence="7" id="KW-0665">Pyrimidine biosynthesis</keyword>
<evidence type="ECO:0000256" key="5">
    <source>
        <dbReference type="ARBA" id="ARBA00022801"/>
    </source>
</evidence>
<dbReference type="CDD" id="cd01294">
    <property type="entry name" value="DHOase"/>
    <property type="match status" value="1"/>
</dbReference>
<dbReference type="AlphaFoldDB" id="C1MZH7"/>
<dbReference type="InterPro" id="IPR032466">
    <property type="entry name" value="Metal_Hydrolase"/>
</dbReference>
<dbReference type="GeneID" id="9686661"/>
<reference evidence="9 10" key="1">
    <citation type="journal article" date="2009" name="Science">
        <title>Green evolution and dynamic adaptations revealed by genomes of the marine picoeukaryotes Micromonas.</title>
        <authorList>
            <person name="Worden A.Z."/>
            <person name="Lee J.H."/>
            <person name="Mock T."/>
            <person name="Rouze P."/>
            <person name="Simmons M.P."/>
            <person name="Aerts A.L."/>
            <person name="Allen A.E."/>
            <person name="Cuvelier M.L."/>
            <person name="Derelle E."/>
            <person name="Everett M.V."/>
            <person name="Foulon E."/>
            <person name="Grimwood J."/>
            <person name="Gundlach H."/>
            <person name="Henrissat B."/>
            <person name="Napoli C."/>
            <person name="McDonald S.M."/>
            <person name="Parker M.S."/>
            <person name="Rombauts S."/>
            <person name="Salamov A."/>
            <person name="Von Dassow P."/>
            <person name="Badger J.H."/>
            <person name="Coutinho P.M."/>
            <person name="Demir E."/>
            <person name="Dubchak I."/>
            <person name="Gentemann C."/>
            <person name="Eikrem W."/>
            <person name="Gready J.E."/>
            <person name="John U."/>
            <person name="Lanier W."/>
            <person name="Lindquist E.A."/>
            <person name="Lucas S."/>
            <person name="Mayer K.F."/>
            <person name="Moreau H."/>
            <person name="Not F."/>
            <person name="Otillar R."/>
            <person name="Panaud O."/>
            <person name="Pangilinan J."/>
            <person name="Paulsen I."/>
            <person name="Piegu B."/>
            <person name="Poliakov A."/>
            <person name="Robbens S."/>
            <person name="Schmutz J."/>
            <person name="Toulza E."/>
            <person name="Wyss T."/>
            <person name="Zelensky A."/>
            <person name="Zhou K."/>
            <person name="Armbrust E.V."/>
            <person name="Bhattacharya D."/>
            <person name="Goodenough U.W."/>
            <person name="Van de Peer Y."/>
            <person name="Grigoriev I.V."/>
        </authorList>
    </citation>
    <scope>NUCLEOTIDE SEQUENCE [LARGE SCALE GENOMIC DNA]</scope>
    <source>
        <strain evidence="9 10">CCMP1545</strain>
    </source>
</reference>
<accession>C1MZH7</accession>
<evidence type="ECO:0000313" key="9">
    <source>
        <dbReference type="EMBL" id="EEH54605.1"/>
    </source>
</evidence>
<evidence type="ECO:0000256" key="6">
    <source>
        <dbReference type="ARBA" id="ARBA00022833"/>
    </source>
</evidence>
<evidence type="ECO:0000256" key="4">
    <source>
        <dbReference type="ARBA" id="ARBA00022723"/>
    </source>
</evidence>
<feature type="domain" description="Amidohydrolase-related" evidence="8">
    <location>
        <begin position="128"/>
        <end position="227"/>
    </location>
</feature>
<dbReference type="OrthoDB" id="1670005at2759"/>
<dbReference type="KEGG" id="mpp:MICPUCDRAFT_34985"/>
<dbReference type="InterPro" id="IPR004721">
    <property type="entry name" value="DHOdimr"/>
</dbReference>
<evidence type="ECO:0000256" key="2">
    <source>
        <dbReference type="ARBA" id="ARBA00005631"/>
    </source>
</evidence>
<dbReference type="HAMAP" id="MF_00219">
    <property type="entry name" value="PyrC_classII"/>
    <property type="match status" value="1"/>
</dbReference>
<evidence type="ECO:0000256" key="7">
    <source>
        <dbReference type="ARBA" id="ARBA00022975"/>
    </source>
</evidence>
<dbReference type="PANTHER" id="PTHR43137">
    <property type="entry name" value="DIHYDROOROTASE"/>
    <property type="match status" value="1"/>
</dbReference>